<keyword evidence="7" id="KW-0119">Carbohydrate metabolism</keyword>
<comment type="similarity">
    <text evidence="2 17">Belongs to the glycosyl hydrolase 5 (cellulase A) family.</text>
</comment>
<comment type="function">
    <text evidence="12">Beta-glucanases participate in the metabolism of beta-glucan, the main structural component of the cell wall. Acts on lutean, pustulan and 1,6-oligo-beta-D-glucosides.</text>
</comment>
<evidence type="ECO:0000256" key="8">
    <source>
        <dbReference type="ARBA" id="ARBA00023295"/>
    </source>
</evidence>
<evidence type="ECO:0000256" key="7">
    <source>
        <dbReference type="ARBA" id="ARBA00023277"/>
    </source>
</evidence>
<evidence type="ECO:0000256" key="10">
    <source>
        <dbReference type="ARBA" id="ARBA00023326"/>
    </source>
</evidence>
<evidence type="ECO:0000256" key="17">
    <source>
        <dbReference type="RuleBase" id="RU361153"/>
    </source>
</evidence>
<organism evidence="20 21">
    <name type="scientific">Penicilliopsis zonata CBS 506.65</name>
    <dbReference type="NCBI Taxonomy" id="1073090"/>
    <lineage>
        <taxon>Eukaryota</taxon>
        <taxon>Fungi</taxon>
        <taxon>Dikarya</taxon>
        <taxon>Ascomycota</taxon>
        <taxon>Pezizomycotina</taxon>
        <taxon>Eurotiomycetes</taxon>
        <taxon>Eurotiomycetidae</taxon>
        <taxon>Eurotiales</taxon>
        <taxon>Aspergillaceae</taxon>
        <taxon>Penicilliopsis</taxon>
    </lineage>
</organism>
<comment type="catalytic activity">
    <reaction evidence="11">
        <text>Random hydrolysis of (1-&gt;6)-linkages in (1-&gt;6)-beta-D-glucans.</text>
        <dbReference type="EC" id="3.2.1.75"/>
    </reaction>
</comment>
<dbReference type="RefSeq" id="XP_022585107.1">
    <property type="nucleotide sequence ID" value="XM_022728620.1"/>
</dbReference>
<dbReference type="GeneID" id="34615084"/>
<dbReference type="SUPFAM" id="SSF51445">
    <property type="entry name" value="(Trans)glycosidases"/>
    <property type="match status" value="1"/>
</dbReference>
<dbReference type="STRING" id="1073090.A0A1L9SU31"/>
<evidence type="ECO:0000256" key="12">
    <source>
        <dbReference type="ARBA" id="ARBA00037628"/>
    </source>
</evidence>
<dbReference type="GO" id="GO:0009251">
    <property type="term" value="P:glucan catabolic process"/>
    <property type="evidence" value="ECO:0007669"/>
    <property type="project" value="TreeGrafter"/>
</dbReference>
<keyword evidence="21" id="KW-1185">Reference proteome</keyword>
<name>A0A1L9SU31_9EURO</name>
<evidence type="ECO:0000256" key="3">
    <source>
        <dbReference type="ARBA" id="ARBA00022525"/>
    </source>
</evidence>
<dbReference type="EMBL" id="KV878336">
    <property type="protein sequence ID" value="OJJ50597.1"/>
    <property type="molecule type" value="Genomic_DNA"/>
</dbReference>
<dbReference type="Gene3D" id="3.20.20.80">
    <property type="entry name" value="Glycosidases"/>
    <property type="match status" value="1"/>
</dbReference>
<dbReference type="GO" id="GO:0071555">
    <property type="term" value="P:cell wall organization"/>
    <property type="evidence" value="ECO:0007669"/>
    <property type="project" value="UniProtKB-KW"/>
</dbReference>
<dbReference type="PANTHER" id="PTHR31297:SF39">
    <property type="entry name" value="GLUCAN ENDO-1,6-BETA-GLUCOSIDASE B"/>
    <property type="match status" value="1"/>
</dbReference>
<accession>A0A1L9SU31</accession>
<evidence type="ECO:0000256" key="13">
    <source>
        <dbReference type="ARBA" id="ARBA00038935"/>
    </source>
</evidence>
<dbReference type="InterPro" id="IPR050386">
    <property type="entry name" value="Glycosyl_hydrolase_5"/>
</dbReference>
<feature type="domain" description="Glycoside hydrolase family 5" evidence="19">
    <location>
        <begin position="83"/>
        <end position="371"/>
    </location>
</feature>
<feature type="signal peptide" evidence="18">
    <location>
        <begin position="1"/>
        <end position="19"/>
    </location>
</feature>
<evidence type="ECO:0000256" key="18">
    <source>
        <dbReference type="SAM" id="SignalP"/>
    </source>
</evidence>
<keyword evidence="4 18" id="KW-0732">Signal</keyword>
<evidence type="ECO:0000256" key="6">
    <source>
        <dbReference type="ARBA" id="ARBA00023180"/>
    </source>
</evidence>
<dbReference type="GO" id="GO:0046557">
    <property type="term" value="F:glucan endo-1,6-beta-glucosidase activity"/>
    <property type="evidence" value="ECO:0007669"/>
    <property type="project" value="UniProtKB-EC"/>
</dbReference>
<sequence length="405" mass="46231">MATPLVLFALGVFSNLAAAWLPEIDREITSLGGTNLFTKSNGTIRGVDMGAQFVFEPWIAETAWDDIGCGTQYCETNCVREMGQDAANAAFAIHWDSWITREDIREIASYGLNTIRVPIGFWMLEDIVDPSTEAFPQGGFPYLERFCGWASDAGLYIILDLHGATGAQVTENPDTGRYVPKVEFYNEYQYERALLFLEQLVLEVHVNHNFRNVGMLEIVNEPLQDPDEVASMRETYYPRAFERIRAVEMALQVRREDYVHIQMMNELWGAGNPKENLTDLYYAAYDDHRYLKYDASIPVSKDSYLNASCTDDRGDDSPTIVGEWSLSPPDDVQWDSDWDPDTNVAFYRKWFAAQVMAYEKQHGWIFWTWKAQLDDYRWSYKDAVAAGVIPLDLDSVYDTGVCDGI</sequence>
<evidence type="ECO:0000256" key="16">
    <source>
        <dbReference type="ARBA" id="ARBA00043257"/>
    </source>
</evidence>
<dbReference type="OrthoDB" id="1887033at2759"/>
<dbReference type="GO" id="GO:0005576">
    <property type="term" value="C:extracellular region"/>
    <property type="evidence" value="ECO:0007669"/>
    <property type="project" value="UniProtKB-SubCell"/>
</dbReference>
<dbReference type="EC" id="3.2.1.75" evidence="13"/>
<evidence type="ECO:0000256" key="11">
    <source>
        <dbReference type="ARBA" id="ARBA00036633"/>
    </source>
</evidence>
<evidence type="ECO:0000256" key="5">
    <source>
        <dbReference type="ARBA" id="ARBA00022801"/>
    </source>
</evidence>
<keyword evidence="8 17" id="KW-0326">Glycosidase</keyword>
<evidence type="ECO:0000256" key="15">
    <source>
        <dbReference type="ARBA" id="ARBA00042025"/>
    </source>
</evidence>
<evidence type="ECO:0000313" key="20">
    <source>
        <dbReference type="EMBL" id="OJJ50597.1"/>
    </source>
</evidence>
<evidence type="ECO:0000256" key="2">
    <source>
        <dbReference type="ARBA" id="ARBA00005641"/>
    </source>
</evidence>
<reference evidence="21" key="1">
    <citation type="journal article" date="2017" name="Genome Biol.">
        <title>Comparative genomics reveals high biological diversity and specific adaptations in the industrially and medically important fungal genus Aspergillus.</title>
        <authorList>
            <person name="de Vries R.P."/>
            <person name="Riley R."/>
            <person name="Wiebenga A."/>
            <person name="Aguilar-Osorio G."/>
            <person name="Amillis S."/>
            <person name="Uchima C.A."/>
            <person name="Anderluh G."/>
            <person name="Asadollahi M."/>
            <person name="Askin M."/>
            <person name="Barry K."/>
            <person name="Battaglia E."/>
            <person name="Bayram O."/>
            <person name="Benocci T."/>
            <person name="Braus-Stromeyer S.A."/>
            <person name="Caldana C."/>
            <person name="Canovas D."/>
            <person name="Cerqueira G.C."/>
            <person name="Chen F."/>
            <person name="Chen W."/>
            <person name="Choi C."/>
            <person name="Clum A."/>
            <person name="Dos Santos R.A."/>
            <person name="Damasio A.R."/>
            <person name="Diallinas G."/>
            <person name="Emri T."/>
            <person name="Fekete E."/>
            <person name="Flipphi M."/>
            <person name="Freyberg S."/>
            <person name="Gallo A."/>
            <person name="Gournas C."/>
            <person name="Habgood R."/>
            <person name="Hainaut M."/>
            <person name="Harispe M.L."/>
            <person name="Henrissat B."/>
            <person name="Hilden K.S."/>
            <person name="Hope R."/>
            <person name="Hossain A."/>
            <person name="Karabika E."/>
            <person name="Karaffa L."/>
            <person name="Karanyi Z."/>
            <person name="Krasevec N."/>
            <person name="Kuo A."/>
            <person name="Kusch H."/>
            <person name="LaButti K."/>
            <person name="Lagendijk E.L."/>
            <person name="Lapidus A."/>
            <person name="Levasseur A."/>
            <person name="Lindquist E."/>
            <person name="Lipzen A."/>
            <person name="Logrieco A.F."/>
            <person name="MacCabe A."/>
            <person name="Maekelae M.R."/>
            <person name="Malavazi I."/>
            <person name="Melin P."/>
            <person name="Meyer V."/>
            <person name="Mielnichuk N."/>
            <person name="Miskei M."/>
            <person name="Molnar A.P."/>
            <person name="Mule G."/>
            <person name="Ngan C.Y."/>
            <person name="Orejas M."/>
            <person name="Orosz E."/>
            <person name="Ouedraogo J.P."/>
            <person name="Overkamp K.M."/>
            <person name="Park H.-S."/>
            <person name="Perrone G."/>
            <person name="Piumi F."/>
            <person name="Punt P.J."/>
            <person name="Ram A.F."/>
            <person name="Ramon A."/>
            <person name="Rauscher S."/>
            <person name="Record E."/>
            <person name="Riano-Pachon D.M."/>
            <person name="Robert V."/>
            <person name="Roehrig J."/>
            <person name="Ruller R."/>
            <person name="Salamov A."/>
            <person name="Salih N.S."/>
            <person name="Samson R.A."/>
            <person name="Sandor E."/>
            <person name="Sanguinetti M."/>
            <person name="Schuetze T."/>
            <person name="Sepcic K."/>
            <person name="Shelest E."/>
            <person name="Sherlock G."/>
            <person name="Sophianopoulou V."/>
            <person name="Squina F.M."/>
            <person name="Sun H."/>
            <person name="Susca A."/>
            <person name="Todd R.B."/>
            <person name="Tsang A."/>
            <person name="Unkles S.E."/>
            <person name="van de Wiele N."/>
            <person name="van Rossen-Uffink D."/>
            <person name="Oliveira J.V."/>
            <person name="Vesth T.C."/>
            <person name="Visser J."/>
            <person name="Yu J.-H."/>
            <person name="Zhou M."/>
            <person name="Andersen M.R."/>
            <person name="Archer D.B."/>
            <person name="Baker S.E."/>
            <person name="Benoit I."/>
            <person name="Brakhage A.A."/>
            <person name="Braus G.H."/>
            <person name="Fischer R."/>
            <person name="Frisvad J.C."/>
            <person name="Goldman G.H."/>
            <person name="Houbraken J."/>
            <person name="Oakley B."/>
            <person name="Pocsi I."/>
            <person name="Scazzocchio C."/>
            <person name="Seiboth B."/>
            <person name="vanKuyk P.A."/>
            <person name="Wortman J."/>
            <person name="Dyer P.S."/>
            <person name="Grigoriev I.V."/>
        </authorList>
    </citation>
    <scope>NUCLEOTIDE SEQUENCE [LARGE SCALE GENOMIC DNA]</scope>
    <source>
        <strain evidence="21">CBS 506.65</strain>
    </source>
</reference>
<evidence type="ECO:0000256" key="1">
    <source>
        <dbReference type="ARBA" id="ARBA00004613"/>
    </source>
</evidence>
<dbReference type="InterPro" id="IPR001547">
    <property type="entry name" value="Glyco_hydro_5"/>
</dbReference>
<dbReference type="Proteomes" id="UP000184188">
    <property type="component" value="Unassembled WGS sequence"/>
</dbReference>
<evidence type="ECO:0000256" key="14">
    <source>
        <dbReference type="ARBA" id="ARBA00041472"/>
    </source>
</evidence>
<keyword evidence="5 17" id="KW-0378">Hydrolase</keyword>
<evidence type="ECO:0000259" key="19">
    <source>
        <dbReference type="Pfam" id="PF00150"/>
    </source>
</evidence>
<evidence type="ECO:0000313" key="21">
    <source>
        <dbReference type="Proteomes" id="UP000184188"/>
    </source>
</evidence>
<dbReference type="PANTHER" id="PTHR31297">
    <property type="entry name" value="GLUCAN ENDO-1,6-BETA-GLUCOSIDASE B"/>
    <property type="match status" value="1"/>
</dbReference>
<keyword evidence="10" id="KW-0624">Polysaccharide degradation</keyword>
<evidence type="ECO:0000256" key="9">
    <source>
        <dbReference type="ARBA" id="ARBA00023316"/>
    </source>
</evidence>
<evidence type="ECO:0000256" key="4">
    <source>
        <dbReference type="ARBA" id="ARBA00022729"/>
    </source>
</evidence>
<protein>
    <recommendedName>
        <fullName evidence="13">glucan endo-1,6-beta-glucosidase</fullName>
        <ecNumber evidence="13">3.2.1.75</ecNumber>
    </recommendedName>
    <alternativeName>
        <fullName evidence="15">Beta-1,6-glucanase B</fullName>
    </alternativeName>
    <alternativeName>
        <fullName evidence="14">Endo-1,6-beta-D-glucanase B</fullName>
    </alternativeName>
    <alternativeName>
        <fullName evidence="16">Endo-1,6-beta-glucanase B</fullName>
    </alternativeName>
</protein>
<dbReference type="AlphaFoldDB" id="A0A1L9SU31"/>
<gene>
    <name evidence="20" type="ORF">ASPZODRAFT_56556</name>
</gene>
<dbReference type="VEuPathDB" id="FungiDB:ASPZODRAFT_56556"/>
<feature type="chain" id="PRO_5013154726" description="glucan endo-1,6-beta-glucosidase" evidence="18">
    <location>
        <begin position="20"/>
        <end position="405"/>
    </location>
</feature>
<dbReference type="FunFam" id="3.20.20.80:FF:000269">
    <property type="entry name" value="Probable glucan endo-1,6-beta-glucosidase B"/>
    <property type="match status" value="1"/>
</dbReference>
<keyword evidence="3" id="KW-0964">Secreted</keyword>
<dbReference type="GO" id="GO:0004338">
    <property type="term" value="F:glucan exo-1,3-beta-glucosidase activity"/>
    <property type="evidence" value="ECO:0007669"/>
    <property type="project" value="TreeGrafter"/>
</dbReference>
<keyword evidence="6" id="KW-0325">Glycoprotein</keyword>
<comment type="subcellular location">
    <subcellularLocation>
        <location evidence="1">Secreted</location>
    </subcellularLocation>
</comment>
<dbReference type="Pfam" id="PF00150">
    <property type="entry name" value="Cellulase"/>
    <property type="match status" value="1"/>
</dbReference>
<dbReference type="GO" id="GO:0009986">
    <property type="term" value="C:cell surface"/>
    <property type="evidence" value="ECO:0007669"/>
    <property type="project" value="TreeGrafter"/>
</dbReference>
<proteinExistence type="inferred from homology"/>
<dbReference type="InterPro" id="IPR017853">
    <property type="entry name" value="GH"/>
</dbReference>
<keyword evidence="9" id="KW-0961">Cell wall biogenesis/degradation</keyword>